<dbReference type="AlphaFoldDB" id="A0A0G4GIQ4"/>
<accession>A0A0G4GIQ4</accession>
<dbReference type="SUPFAM" id="SSF82171">
    <property type="entry name" value="DPP6 N-terminal domain-like"/>
    <property type="match status" value="1"/>
</dbReference>
<evidence type="ECO:0008006" key="4">
    <source>
        <dbReference type="Google" id="ProtNLM"/>
    </source>
</evidence>
<dbReference type="SUPFAM" id="SSF50969">
    <property type="entry name" value="YVTN repeat-like/Quinoprotein amine dehydrogenase"/>
    <property type="match status" value="1"/>
</dbReference>
<evidence type="ECO:0000313" key="3">
    <source>
        <dbReference type="Proteomes" id="UP000041254"/>
    </source>
</evidence>
<feature type="compositionally biased region" description="Basic residues" evidence="1">
    <location>
        <begin position="517"/>
        <end position="529"/>
    </location>
</feature>
<dbReference type="InterPro" id="IPR015943">
    <property type="entry name" value="WD40/YVTN_repeat-like_dom_sf"/>
</dbReference>
<feature type="region of interest" description="Disordered" evidence="1">
    <location>
        <begin position="483"/>
        <end position="633"/>
    </location>
</feature>
<evidence type="ECO:0000256" key="1">
    <source>
        <dbReference type="SAM" id="MobiDB-lite"/>
    </source>
</evidence>
<dbReference type="VEuPathDB" id="CryptoDB:Vbra_17836"/>
<feature type="compositionally biased region" description="Low complexity" evidence="1">
    <location>
        <begin position="583"/>
        <end position="596"/>
    </location>
</feature>
<reference evidence="2 3" key="1">
    <citation type="submission" date="2014-11" db="EMBL/GenBank/DDBJ databases">
        <authorList>
            <person name="Zhu J."/>
            <person name="Qi W."/>
            <person name="Song R."/>
        </authorList>
    </citation>
    <scope>NUCLEOTIDE SEQUENCE [LARGE SCALE GENOMIC DNA]</scope>
</reference>
<dbReference type="EMBL" id="CDMY01000677">
    <property type="protein sequence ID" value="CEM29578.1"/>
    <property type="molecule type" value="Genomic_DNA"/>
</dbReference>
<proteinExistence type="predicted"/>
<dbReference type="Gene3D" id="2.130.10.10">
    <property type="entry name" value="YVTN repeat-like/Quinoprotein amine dehydrogenase"/>
    <property type="match status" value="1"/>
</dbReference>
<protein>
    <recommendedName>
        <fullName evidence="4">Eukaryotic translation initiation factor 2A</fullName>
    </recommendedName>
</protein>
<evidence type="ECO:0000313" key="2">
    <source>
        <dbReference type="EMBL" id="CEM29578.1"/>
    </source>
</evidence>
<keyword evidence="3" id="KW-1185">Reference proteome</keyword>
<dbReference type="Proteomes" id="UP000041254">
    <property type="component" value="Unassembled WGS sequence"/>
</dbReference>
<gene>
    <name evidence="2" type="ORF">Vbra_17836</name>
</gene>
<organism evidence="2 3">
    <name type="scientific">Vitrella brassicaformis (strain CCMP3155)</name>
    <dbReference type="NCBI Taxonomy" id="1169540"/>
    <lineage>
        <taxon>Eukaryota</taxon>
        <taxon>Sar</taxon>
        <taxon>Alveolata</taxon>
        <taxon>Colpodellida</taxon>
        <taxon>Vitrellaceae</taxon>
        <taxon>Vitrella</taxon>
    </lineage>
</organism>
<dbReference type="InParanoid" id="A0A0G4GIQ4"/>
<name>A0A0G4GIQ4_VITBC</name>
<sequence>MKTLIETPSHVAVLDLQTEKYGKLWHGERMATVSEDGDSMMMLDESRRRITVVDLKSKGKTPPKEIQVSLQSEVDQVCLSAGGKHLITLERNAPAVNVWRASDGTWEREFAVSGVWPTVQFTGGDEYAFAKDAYLEGLDVFVGSTLAGSTSPTAHIKVEEQPVLAFKPSPQGAALVAVAFCCEEDDTSAYITIYDLLKKSAKGRKANAVEPHPLPGKAELHSGSADGRFEMRWNPSASGLIVAEFDGAKPHLARYVSIIQLPDTSDGDELTMRTLEPVEVGITTQGRCMATAWQWSGTTERFAINFVQQDQTNRVDVFDMEGNSKHQLKLGKLPETRKLKVRIDKLQFDPTGRYLAIAGIQTANNSGFAAVWDVSTKALGPAEVVFRLIAQDATIPPTDVLQWVSLSGSRYLMTGQTLPSTETSIHLWNPMTASNTPFKSIHFDTTHTHGNGCVEGQVVDGNGNGGVSVRSDALVSVQLMPHCSHQIGGGGRKDSSGSGTSPVMAADTSPSSNSKKGNGKGRSGSHGKHGLLANGALSKKDRETSNASTNDDSPCGGQVDGRGPHRHNSTSSGNLSMIERSDSSSTSTSVTALSPSHSAIAVDGQFTPEGRPPRLRDALEMPCNGGNGNGKDT</sequence>
<dbReference type="InterPro" id="IPR011044">
    <property type="entry name" value="Quino_amine_DH_bsu"/>
</dbReference>